<dbReference type="NCBIfam" id="NF003843">
    <property type="entry name" value="PRK05422.1"/>
    <property type="match status" value="1"/>
</dbReference>
<dbReference type="Proteomes" id="UP000886883">
    <property type="component" value="Unassembled WGS sequence"/>
</dbReference>
<dbReference type="PANTHER" id="PTHR30308:SF2">
    <property type="entry name" value="SSRA-BINDING PROTEIN"/>
    <property type="match status" value="1"/>
</dbReference>
<name>A0A9D2MPL3_9FIRM</name>
<dbReference type="PANTHER" id="PTHR30308">
    <property type="entry name" value="TMRNA-BINDING COMPONENT OF TRANS-TRANSLATION TAGGING COMPLEX"/>
    <property type="match status" value="1"/>
</dbReference>
<evidence type="ECO:0000313" key="5">
    <source>
        <dbReference type="Proteomes" id="UP000886883"/>
    </source>
</evidence>
<dbReference type="GO" id="GO:0005829">
    <property type="term" value="C:cytosol"/>
    <property type="evidence" value="ECO:0007669"/>
    <property type="project" value="TreeGrafter"/>
</dbReference>
<dbReference type="NCBIfam" id="TIGR00086">
    <property type="entry name" value="smpB"/>
    <property type="match status" value="1"/>
</dbReference>
<evidence type="ECO:0000256" key="3">
    <source>
        <dbReference type="HAMAP-Rule" id="MF_00023"/>
    </source>
</evidence>
<protein>
    <recommendedName>
        <fullName evidence="3">SsrA-binding protein</fullName>
    </recommendedName>
    <alternativeName>
        <fullName evidence="3">Small protein B</fullName>
    </alternativeName>
</protein>
<dbReference type="GO" id="GO:0070929">
    <property type="term" value="P:trans-translation"/>
    <property type="evidence" value="ECO:0007669"/>
    <property type="project" value="UniProtKB-UniRule"/>
</dbReference>
<dbReference type="InterPro" id="IPR020081">
    <property type="entry name" value="SsrA-bd_prot_CS"/>
</dbReference>
<gene>
    <name evidence="3 4" type="primary">smpB</name>
    <name evidence="4" type="ORF">H9763_03980</name>
</gene>
<dbReference type="HAMAP" id="MF_00023">
    <property type="entry name" value="SmpB"/>
    <property type="match status" value="1"/>
</dbReference>
<sequence length="154" mass="18133">MAKEAQKLVANNKKAFHDYFVEEQYEAGMALAGTEVKSLRQGKCSIKEAFVQVDRGELYVYGMNISPYEKGNLFNKDPLRTRKLLMHRAEIRKLESRCREKGYTIMPLKVYFKDGRAKMEIGLCRGKKQYDKREDIAKKDQRREVEREFKVKNL</sequence>
<accession>A0A9D2MPL3</accession>
<evidence type="ECO:0000313" key="4">
    <source>
        <dbReference type="EMBL" id="HJB90613.1"/>
    </source>
</evidence>
<dbReference type="InterPro" id="IPR000037">
    <property type="entry name" value="SsrA-bd_prot"/>
</dbReference>
<dbReference type="Gene3D" id="2.40.280.10">
    <property type="match status" value="1"/>
</dbReference>
<dbReference type="GO" id="GO:0003723">
    <property type="term" value="F:RNA binding"/>
    <property type="evidence" value="ECO:0007669"/>
    <property type="project" value="UniProtKB-UniRule"/>
</dbReference>
<dbReference type="SUPFAM" id="SSF74982">
    <property type="entry name" value="Small protein B (SmpB)"/>
    <property type="match status" value="1"/>
</dbReference>
<keyword evidence="2 3" id="KW-0694">RNA-binding</keyword>
<keyword evidence="1 3" id="KW-0963">Cytoplasm</keyword>
<dbReference type="CDD" id="cd09294">
    <property type="entry name" value="SmpB"/>
    <property type="match status" value="1"/>
</dbReference>
<dbReference type="PROSITE" id="PS01317">
    <property type="entry name" value="SSRP"/>
    <property type="match status" value="1"/>
</dbReference>
<dbReference type="GO" id="GO:0070930">
    <property type="term" value="P:trans-translation-dependent protein tagging"/>
    <property type="evidence" value="ECO:0007669"/>
    <property type="project" value="TreeGrafter"/>
</dbReference>
<organism evidence="4 5">
    <name type="scientific">Candidatus Eisenbergiella merdigallinarum</name>
    <dbReference type="NCBI Taxonomy" id="2838552"/>
    <lineage>
        <taxon>Bacteria</taxon>
        <taxon>Bacillati</taxon>
        <taxon>Bacillota</taxon>
        <taxon>Clostridia</taxon>
        <taxon>Lachnospirales</taxon>
        <taxon>Lachnospiraceae</taxon>
        <taxon>Eisenbergiella</taxon>
    </lineage>
</organism>
<reference evidence="4" key="2">
    <citation type="submission" date="2021-04" db="EMBL/GenBank/DDBJ databases">
        <authorList>
            <person name="Gilroy R."/>
        </authorList>
    </citation>
    <scope>NUCLEOTIDE SEQUENCE</scope>
    <source>
        <strain evidence="4">USAMLcec3-2134</strain>
    </source>
</reference>
<reference evidence="4" key="1">
    <citation type="journal article" date="2021" name="PeerJ">
        <title>Extensive microbial diversity within the chicken gut microbiome revealed by metagenomics and culture.</title>
        <authorList>
            <person name="Gilroy R."/>
            <person name="Ravi A."/>
            <person name="Getino M."/>
            <person name="Pursley I."/>
            <person name="Horton D.L."/>
            <person name="Alikhan N.F."/>
            <person name="Baker D."/>
            <person name="Gharbi K."/>
            <person name="Hall N."/>
            <person name="Watson M."/>
            <person name="Adriaenssens E.M."/>
            <person name="Foster-Nyarko E."/>
            <person name="Jarju S."/>
            <person name="Secka A."/>
            <person name="Antonio M."/>
            <person name="Oren A."/>
            <person name="Chaudhuri R.R."/>
            <person name="La Ragione R."/>
            <person name="Hildebrand F."/>
            <person name="Pallen M.J."/>
        </authorList>
    </citation>
    <scope>NUCLEOTIDE SEQUENCE</scope>
    <source>
        <strain evidence="4">USAMLcec3-2134</strain>
    </source>
</reference>
<dbReference type="InterPro" id="IPR023620">
    <property type="entry name" value="SmpB"/>
</dbReference>
<dbReference type="EMBL" id="DWXE01000012">
    <property type="protein sequence ID" value="HJB90613.1"/>
    <property type="molecule type" value="Genomic_DNA"/>
</dbReference>
<dbReference type="Pfam" id="PF01668">
    <property type="entry name" value="SmpB"/>
    <property type="match status" value="1"/>
</dbReference>
<evidence type="ECO:0000256" key="1">
    <source>
        <dbReference type="ARBA" id="ARBA00022490"/>
    </source>
</evidence>
<comment type="similarity">
    <text evidence="3">Belongs to the SmpB family.</text>
</comment>
<comment type="caution">
    <text evidence="4">The sequence shown here is derived from an EMBL/GenBank/DDBJ whole genome shotgun (WGS) entry which is preliminary data.</text>
</comment>
<comment type="function">
    <text evidence="3">Required for rescue of stalled ribosomes mediated by trans-translation. Binds to transfer-messenger RNA (tmRNA), required for stable association of tmRNA with ribosomes. tmRNA and SmpB together mimic tRNA shape, replacing the anticodon stem-loop with SmpB. tmRNA is encoded by the ssrA gene; the 2 termini fold to resemble tRNA(Ala) and it encodes a 'tag peptide', a short internal open reading frame. During trans-translation Ala-aminoacylated tmRNA acts like a tRNA, entering the A-site of stalled ribosomes, displacing the stalled mRNA. The ribosome then switches to translate the ORF on the tmRNA; the nascent peptide is terminated with the 'tag peptide' encoded by the tmRNA and targeted for degradation. The ribosome is freed to recommence translation, which seems to be the essential function of trans-translation.</text>
</comment>
<dbReference type="AlphaFoldDB" id="A0A9D2MPL3"/>
<evidence type="ECO:0000256" key="2">
    <source>
        <dbReference type="ARBA" id="ARBA00022884"/>
    </source>
</evidence>
<proteinExistence type="inferred from homology"/>
<comment type="subcellular location">
    <subcellularLocation>
        <location evidence="3">Cytoplasm</location>
    </subcellularLocation>
    <text evidence="3">The tmRNA-SmpB complex associates with stalled 70S ribosomes.</text>
</comment>